<sequence>MTSNEERREAAKRKLEQRLEAEQQQVRRRRFMIGSAAGVVVLVAAAVGGFFIYRSWDENRRVICTYNEAADPFESLPDALPSEVPADQRQQVQELFDLYKKGEKLQRSAPKPDDNPLKEGTVAMSFETTAGTIATTLNRADGPCNVNGVIALAQDGYYDDVACHNLTITREAGALLCGDPTGTAGTSGGWAGGDPGWSMPDEAPTDLETHGEPNPLDPTQQQVIYPRGTVAVFNVNSPGNPMQMQAPVANTGAGSLYFFLKDSPLLPSYTVIGTVDEDSLGVLDKITEGGIAPAPGTYQPKPGEALQTGMPKTDVTISAVAVRED</sequence>
<keyword evidence="1" id="KW-0472">Membrane</keyword>
<keyword evidence="3" id="KW-0413">Isomerase</keyword>
<proteinExistence type="predicted"/>
<dbReference type="Pfam" id="PF00160">
    <property type="entry name" value="Pro_isomerase"/>
    <property type="match status" value="1"/>
</dbReference>
<dbReference type="RefSeq" id="WP_382363960.1">
    <property type="nucleotide sequence ID" value="NZ_JBHLWV010000020.1"/>
</dbReference>
<organism evidence="3 4">
    <name type="scientific">Gordonia phosphorivorans</name>
    <dbReference type="NCBI Taxonomy" id="1056982"/>
    <lineage>
        <taxon>Bacteria</taxon>
        <taxon>Bacillati</taxon>
        <taxon>Actinomycetota</taxon>
        <taxon>Actinomycetes</taxon>
        <taxon>Mycobacteriales</taxon>
        <taxon>Gordoniaceae</taxon>
        <taxon>Gordonia</taxon>
    </lineage>
</organism>
<feature type="domain" description="PPIase cyclophilin-type" evidence="2">
    <location>
        <begin position="124"/>
        <end position="289"/>
    </location>
</feature>
<dbReference type="GO" id="GO:0003755">
    <property type="term" value="F:peptidyl-prolyl cis-trans isomerase activity"/>
    <property type="evidence" value="ECO:0007669"/>
    <property type="project" value="UniProtKB-EC"/>
</dbReference>
<feature type="transmembrane region" description="Helical" evidence="1">
    <location>
        <begin position="31"/>
        <end position="53"/>
    </location>
</feature>
<accession>A0ABV6H8Y1</accession>
<gene>
    <name evidence="3" type="ORF">ACFFJD_10870</name>
</gene>
<dbReference type="SUPFAM" id="SSF50891">
    <property type="entry name" value="Cyclophilin-like"/>
    <property type="match status" value="1"/>
</dbReference>
<dbReference type="EC" id="5.2.1.8" evidence="3"/>
<evidence type="ECO:0000256" key="1">
    <source>
        <dbReference type="SAM" id="Phobius"/>
    </source>
</evidence>
<comment type="caution">
    <text evidence="3">The sequence shown here is derived from an EMBL/GenBank/DDBJ whole genome shotgun (WGS) entry which is preliminary data.</text>
</comment>
<keyword evidence="1" id="KW-0812">Transmembrane</keyword>
<reference evidence="3 4" key="1">
    <citation type="submission" date="2024-09" db="EMBL/GenBank/DDBJ databases">
        <authorList>
            <person name="Sun Q."/>
            <person name="Mori K."/>
        </authorList>
    </citation>
    <scope>NUCLEOTIDE SEQUENCE [LARGE SCALE GENOMIC DNA]</scope>
    <source>
        <strain evidence="3 4">CCM 7957</strain>
    </source>
</reference>
<keyword evidence="1" id="KW-1133">Transmembrane helix</keyword>
<dbReference type="InterPro" id="IPR002130">
    <property type="entry name" value="Cyclophilin-type_PPIase_dom"/>
</dbReference>
<dbReference type="EMBL" id="JBHLWV010000020">
    <property type="protein sequence ID" value="MFC0315348.1"/>
    <property type="molecule type" value="Genomic_DNA"/>
</dbReference>
<keyword evidence="4" id="KW-1185">Reference proteome</keyword>
<dbReference type="Proteomes" id="UP001589783">
    <property type="component" value="Unassembled WGS sequence"/>
</dbReference>
<evidence type="ECO:0000259" key="2">
    <source>
        <dbReference type="Pfam" id="PF00160"/>
    </source>
</evidence>
<dbReference type="Gene3D" id="2.40.100.10">
    <property type="entry name" value="Cyclophilin-like"/>
    <property type="match status" value="1"/>
</dbReference>
<evidence type="ECO:0000313" key="3">
    <source>
        <dbReference type="EMBL" id="MFC0315348.1"/>
    </source>
</evidence>
<dbReference type="InterPro" id="IPR029000">
    <property type="entry name" value="Cyclophilin-like_dom_sf"/>
</dbReference>
<name>A0ABV6H8Y1_9ACTN</name>
<protein>
    <submittedName>
        <fullName evidence="3">Peptidylprolyl isomerase</fullName>
        <ecNumber evidence="3">5.2.1.8</ecNumber>
    </submittedName>
</protein>
<evidence type="ECO:0000313" key="4">
    <source>
        <dbReference type="Proteomes" id="UP001589783"/>
    </source>
</evidence>